<accession>A0A8H3HHE3</accession>
<evidence type="ECO:0000313" key="2">
    <source>
        <dbReference type="EMBL" id="CAE6516583.1"/>
    </source>
</evidence>
<feature type="chain" id="PRO_5034776673" description="Secreted protein" evidence="1">
    <location>
        <begin position="20"/>
        <end position="97"/>
    </location>
</feature>
<dbReference type="Proteomes" id="UP000663831">
    <property type="component" value="Unassembled WGS sequence"/>
</dbReference>
<gene>
    <name evidence="2" type="ORF">RDB_LOCUS138044</name>
</gene>
<evidence type="ECO:0000313" key="3">
    <source>
        <dbReference type="Proteomes" id="UP000663831"/>
    </source>
</evidence>
<keyword evidence="1" id="KW-0732">Signal</keyword>
<name>A0A8H3HHE3_9AGAM</name>
<dbReference type="EMBL" id="CAJMWV010005864">
    <property type="protein sequence ID" value="CAE6516583.1"/>
    <property type="molecule type" value="Genomic_DNA"/>
</dbReference>
<proteinExistence type="predicted"/>
<evidence type="ECO:0000256" key="1">
    <source>
        <dbReference type="SAM" id="SignalP"/>
    </source>
</evidence>
<organism evidence="2 3">
    <name type="scientific">Rhizoctonia solani</name>
    <dbReference type="NCBI Taxonomy" id="456999"/>
    <lineage>
        <taxon>Eukaryota</taxon>
        <taxon>Fungi</taxon>
        <taxon>Dikarya</taxon>
        <taxon>Basidiomycota</taxon>
        <taxon>Agaricomycotina</taxon>
        <taxon>Agaricomycetes</taxon>
        <taxon>Cantharellales</taxon>
        <taxon>Ceratobasidiaceae</taxon>
        <taxon>Rhizoctonia</taxon>
    </lineage>
</organism>
<sequence>MNFRWIAIVWATFFSPVLGVWRRGLGQPIAAFAIPDNKRDSSIARPVHEDLGAIGNKLNALKLHTERSDCFRDAASVLYSSCESLDFEPSERVKGTM</sequence>
<evidence type="ECO:0008006" key="4">
    <source>
        <dbReference type="Google" id="ProtNLM"/>
    </source>
</evidence>
<dbReference type="AlphaFoldDB" id="A0A8H3HHE3"/>
<reference evidence="2" key="1">
    <citation type="submission" date="2021-01" db="EMBL/GenBank/DDBJ databases">
        <authorList>
            <person name="Kaushik A."/>
        </authorList>
    </citation>
    <scope>NUCLEOTIDE SEQUENCE</scope>
    <source>
        <strain evidence="2">AG3-1AP</strain>
    </source>
</reference>
<protein>
    <recommendedName>
        <fullName evidence="4">Secreted protein</fullName>
    </recommendedName>
</protein>
<comment type="caution">
    <text evidence="2">The sequence shown here is derived from an EMBL/GenBank/DDBJ whole genome shotgun (WGS) entry which is preliminary data.</text>
</comment>
<dbReference type="OrthoDB" id="5311848at2759"/>
<feature type="signal peptide" evidence="1">
    <location>
        <begin position="1"/>
        <end position="19"/>
    </location>
</feature>